<gene>
    <name evidence="4" type="ORF">ACFOSB_20300</name>
</gene>
<dbReference type="SUPFAM" id="SSF55729">
    <property type="entry name" value="Acyl-CoA N-acyltransferases (Nat)"/>
    <property type="match status" value="1"/>
</dbReference>
<dbReference type="PANTHER" id="PTHR43877:SF2">
    <property type="entry name" value="AMINOALKYLPHOSPHONATE N-ACETYLTRANSFERASE-RELATED"/>
    <property type="match status" value="1"/>
</dbReference>
<organism evidence="4 5">
    <name type="scientific">Deinococcus rufus</name>
    <dbReference type="NCBI Taxonomy" id="2136097"/>
    <lineage>
        <taxon>Bacteria</taxon>
        <taxon>Thermotogati</taxon>
        <taxon>Deinococcota</taxon>
        <taxon>Deinococci</taxon>
        <taxon>Deinococcales</taxon>
        <taxon>Deinococcaceae</taxon>
        <taxon>Deinococcus</taxon>
    </lineage>
</organism>
<keyword evidence="5" id="KW-1185">Reference proteome</keyword>
<dbReference type="InterPro" id="IPR000182">
    <property type="entry name" value="GNAT_dom"/>
</dbReference>
<proteinExistence type="predicted"/>
<evidence type="ECO:0000256" key="2">
    <source>
        <dbReference type="ARBA" id="ARBA00023315"/>
    </source>
</evidence>
<dbReference type="Gene3D" id="3.40.630.30">
    <property type="match status" value="1"/>
</dbReference>
<protein>
    <submittedName>
        <fullName evidence="4">GNAT family N-acetyltransferase</fullName>
    </submittedName>
</protein>
<dbReference type="PANTHER" id="PTHR43877">
    <property type="entry name" value="AMINOALKYLPHOSPHONATE N-ACETYLTRANSFERASE-RELATED-RELATED"/>
    <property type="match status" value="1"/>
</dbReference>
<dbReference type="Proteomes" id="UP001595803">
    <property type="component" value="Unassembled WGS sequence"/>
</dbReference>
<dbReference type="InterPro" id="IPR050832">
    <property type="entry name" value="Bact_Acetyltransf"/>
</dbReference>
<name>A0ABV7ZGG1_9DEIO</name>
<dbReference type="Pfam" id="PF00583">
    <property type="entry name" value="Acetyltransf_1"/>
    <property type="match status" value="1"/>
</dbReference>
<evidence type="ECO:0000313" key="4">
    <source>
        <dbReference type="EMBL" id="MFC3835209.1"/>
    </source>
</evidence>
<accession>A0ABV7ZGG1</accession>
<sequence length="158" mass="17462">MPTVIDVPPTDPRVAALLDAQEAELTALYDGDPTQSEPFDPRTLAGEGSVLLAVQHGPELIACGALRRWDAHTAEVKRMYTRQGDRGNGHARRILHALIDRARRLGYARLVLETGDRQPDAIALYERSGFVRIPNYGYYATIESSVCYELPLADEQTG</sequence>
<keyword evidence="1" id="KW-0808">Transferase</keyword>
<evidence type="ECO:0000313" key="5">
    <source>
        <dbReference type="Proteomes" id="UP001595803"/>
    </source>
</evidence>
<evidence type="ECO:0000256" key="1">
    <source>
        <dbReference type="ARBA" id="ARBA00022679"/>
    </source>
</evidence>
<keyword evidence="2" id="KW-0012">Acyltransferase</keyword>
<dbReference type="RefSeq" id="WP_322471928.1">
    <property type="nucleotide sequence ID" value="NZ_JBHRZG010000024.1"/>
</dbReference>
<dbReference type="PROSITE" id="PS51186">
    <property type="entry name" value="GNAT"/>
    <property type="match status" value="1"/>
</dbReference>
<feature type="domain" description="N-acetyltransferase" evidence="3">
    <location>
        <begin position="5"/>
        <end position="153"/>
    </location>
</feature>
<evidence type="ECO:0000259" key="3">
    <source>
        <dbReference type="PROSITE" id="PS51186"/>
    </source>
</evidence>
<reference evidence="5" key="1">
    <citation type="journal article" date="2019" name="Int. J. Syst. Evol. Microbiol.">
        <title>The Global Catalogue of Microorganisms (GCM) 10K type strain sequencing project: providing services to taxonomists for standard genome sequencing and annotation.</title>
        <authorList>
            <consortium name="The Broad Institute Genomics Platform"/>
            <consortium name="The Broad Institute Genome Sequencing Center for Infectious Disease"/>
            <person name="Wu L."/>
            <person name="Ma J."/>
        </authorList>
    </citation>
    <scope>NUCLEOTIDE SEQUENCE [LARGE SCALE GENOMIC DNA]</scope>
    <source>
        <strain evidence="5">CCTCC AB 2017081</strain>
    </source>
</reference>
<dbReference type="EMBL" id="JBHRZG010000024">
    <property type="protein sequence ID" value="MFC3835209.1"/>
    <property type="molecule type" value="Genomic_DNA"/>
</dbReference>
<comment type="caution">
    <text evidence="4">The sequence shown here is derived from an EMBL/GenBank/DDBJ whole genome shotgun (WGS) entry which is preliminary data.</text>
</comment>
<dbReference type="InterPro" id="IPR016181">
    <property type="entry name" value="Acyl_CoA_acyltransferase"/>
</dbReference>